<dbReference type="AlphaFoldDB" id="A0A2D3L3Y1"/>
<dbReference type="RefSeq" id="WP_100018584.1">
    <property type="nucleotide sequence ID" value="NZ_CP024723.1"/>
</dbReference>
<organism evidence="1 2">
    <name type="scientific">Prevotella intermedia</name>
    <dbReference type="NCBI Taxonomy" id="28131"/>
    <lineage>
        <taxon>Bacteria</taxon>
        <taxon>Pseudomonadati</taxon>
        <taxon>Bacteroidota</taxon>
        <taxon>Bacteroidia</taxon>
        <taxon>Bacteroidales</taxon>
        <taxon>Prevotellaceae</taxon>
        <taxon>Prevotella</taxon>
    </lineage>
</organism>
<evidence type="ECO:0000313" key="1">
    <source>
        <dbReference type="EMBL" id="ATV25297.1"/>
    </source>
</evidence>
<evidence type="ECO:0000313" key="2">
    <source>
        <dbReference type="Proteomes" id="UP000229630"/>
    </source>
</evidence>
<accession>A0A2D3L3Y1</accession>
<reference evidence="1 2" key="1">
    <citation type="submission" date="2017-11" db="EMBL/GenBank/DDBJ databases">
        <title>Genome sequencing of Prevotella intermedia KCOM 2837.</title>
        <authorList>
            <person name="Kook J.-K."/>
            <person name="Park S.-N."/>
            <person name="Lim Y.K."/>
        </authorList>
    </citation>
    <scope>NUCLEOTIDE SEQUENCE [LARGE SCALE GENOMIC DNA]</scope>
    <source>
        <strain evidence="1 2">KCOM 2837</strain>
    </source>
</reference>
<gene>
    <name evidence="1" type="ORF">CTM62_00155</name>
</gene>
<protein>
    <submittedName>
        <fullName evidence="1">Uncharacterized protein</fullName>
    </submittedName>
</protein>
<sequence>MNKQKVTKRAYFTPCIEMCSMKNESPILANSPVTGGHHDAEDDGMLNAKEFHFDNNDEI</sequence>
<dbReference type="EMBL" id="CP024723">
    <property type="protein sequence ID" value="ATV25297.1"/>
    <property type="molecule type" value="Genomic_DNA"/>
</dbReference>
<name>A0A2D3L3Y1_PREIN</name>
<dbReference type="Proteomes" id="UP000229630">
    <property type="component" value="Chromosome 1"/>
</dbReference>
<proteinExistence type="predicted"/>